<accession>A0A899FYJ1</accession>
<evidence type="ECO:0000256" key="5">
    <source>
        <dbReference type="ARBA" id="ARBA00022603"/>
    </source>
</evidence>
<dbReference type="GO" id="GO:0070476">
    <property type="term" value="P:rRNA (guanine-N7)-methylation"/>
    <property type="evidence" value="ECO:0007669"/>
    <property type="project" value="InterPro"/>
</dbReference>
<evidence type="ECO:0000259" key="10">
    <source>
        <dbReference type="Pfam" id="PF08241"/>
    </source>
</evidence>
<dbReference type="OrthoDB" id="2877at2759"/>
<dbReference type="Pfam" id="PF12589">
    <property type="entry name" value="WBS_methylT"/>
    <property type="match status" value="1"/>
</dbReference>
<dbReference type="GO" id="GO:0005730">
    <property type="term" value="C:nucleolus"/>
    <property type="evidence" value="ECO:0007669"/>
    <property type="project" value="TreeGrafter"/>
</dbReference>
<comment type="subcellular location">
    <subcellularLocation>
        <location evidence="2">Cytoplasm</location>
    </subcellularLocation>
    <subcellularLocation>
        <location evidence="1">Nucleus</location>
    </subcellularLocation>
</comment>
<gene>
    <name evidence="12" type="ORF">MERGE_002879</name>
</gene>
<dbReference type="InterPro" id="IPR022238">
    <property type="entry name" value="Bud23_C"/>
</dbReference>
<dbReference type="PANTHER" id="PTHR12734:SF0">
    <property type="entry name" value="18S RRNA (GUANINE-N(7))-METHYLTRANSFERASE-RELATED"/>
    <property type="match status" value="1"/>
</dbReference>
<dbReference type="AlphaFoldDB" id="A0A899FYJ1"/>
<evidence type="ECO:0000256" key="9">
    <source>
        <dbReference type="SAM" id="MobiDB-lite"/>
    </source>
</evidence>
<evidence type="ECO:0000313" key="13">
    <source>
        <dbReference type="Proteomes" id="UP000663699"/>
    </source>
</evidence>
<keyword evidence="4" id="KW-0963">Cytoplasm</keyword>
<evidence type="ECO:0000256" key="2">
    <source>
        <dbReference type="ARBA" id="ARBA00004496"/>
    </source>
</evidence>
<keyword evidence="5" id="KW-0489">Methyltransferase</keyword>
<dbReference type="InterPro" id="IPR029063">
    <property type="entry name" value="SAM-dependent_MTases_sf"/>
</dbReference>
<sequence>MTRPEHQAPPHIYYNQEEARKYTSNSRTQMVQAEMTLRSLDLLNLPRKKSCFLIDIGCGSGLSGEILDQDKHIWVGMDISPWMLEAALKRDIEGDLMLSDIGQGLPFRGGCFDGAISISVLQWLLNADTSSSNPYQRIMRLFSTLYSCLARGARAVFQFYPETDQSMSIITSLADKCGFSGGIVIDYPDRKKAKKYYLVLQAGGGTNMTIKNIGSDQSPILMSHTFKRSKSSRKESAKIKKTKEWILRKKEKYRKYKDNVPRDSKFTARKRHPRF</sequence>
<comment type="similarity">
    <text evidence="3">Belongs to the class I-like SAM-binding methyltransferase superfamily. BUD23/WBSCR22 family.</text>
</comment>
<evidence type="ECO:0008006" key="14">
    <source>
        <dbReference type="Google" id="ProtNLM"/>
    </source>
</evidence>
<evidence type="ECO:0000256" key="1">
    <source>
        <dbReference type="ARBA" id="ARBA00004123"/>
    </source>
</evidence>
<dbReference type="GO" id="GO:0005737">
    <property type="term" value="C:cytoplasm"/>
    <property type="evidence" value="ECO:0007669"/>
    <property type="project" value="UniProtKB-SubCell"/>
</dbReference>
<evidence type="ECO:0000256" key="6">
    <source>
        <dbReference type="ARBA" id="ARBA00022679"/>
    </source>
</evidence>
<dbReference type="PANTHER" id="PTHR12734">
    <property type="entry name" value="METHYLTRANSFERASE-RELATED"/>
    <property type="match status" value="1"/>
</dbReference>
<evidence type="ECO:0000256" key="8">
    <source>
        <dbReference type="ARBA" id="ARBA00023242"/>
    </source>
</evidence>
<feature type="domain" description="18S rRNA (guanine(1575)-N(7))-methyltransferase Bud23 C-terminal" evidence="11">
    <location>
        <begin position="212"/>
        <end position="272"/>
    </location>
</feature>
<reference evidence="12" key="1">
    <citation type="submission" date="2020-06" db="EMBL/GenBank/DDBJ databases">
        <title>Genomes of multiple members of Pneumocystis genus reveal paths to human pathogen Pneumocystis jirovecii.</title>
        <authorList>
            <person name="Cisse O.H."/>
            <person name="Ma L."/>
            <person name="Dekker J."/>
            <person name="Khil P."/>
            <person name="Jo J."/>
            <person name="Brenchley J."/>
            <person name="Blair R."/>
            <person name="Pahar B."/>
            <person name="Chabe M."/>
            <person name="Van Rompay K.A."/>
            <person name="Keesler R."/>
            <person name="Sukura A."/>
            <person name="Hirsch V."/>
            <person name="Kutty G."/>
            <person name="Liu Y."/>
            <person name="Peng L."/>
            <person name="Chen J."/>
            <person name="Song J."/>
            <person name="Weissenbacher-Lang C."/>
            <person name="Xu J."/>
            <person name="Upham N.S."/>
            <person name="Stajich J.E."/>
            <person name="Cuomo C.A."/>
            <person name="Cushion M.T."/>
            <person name="Kovacs J.A."/>
        </authorList>
    </citation>
    <scope>NUCLEOTIDE SEQUENCE</scope>
    <source>
        <strain evidence="12">2A</strain>
    </source>
</reference>
<evidence type="ECO:0000256" key="7">
    <source>
        <dbReference type="ARBA" id="ARBA00022691"/>
    </source>
</evidence>
<dbReference type="FunFam" id="3.40.50.150:FF:000017">
    <property type="entry name" value="probable 18S rRNA (Guanine-N(7))-methyltransferase"/>
    <property type="match status" value="1"/>
</dbReference>
<dbReference type="Gene3D" id="3.40.50.150">
    <property type="entry name" value="Vaccinia Virus protein VP39"/>
    <property type="match status" value="1"/>
</dbReference>
<dbReference type="Proteomes" id="UP000663699">
    <property type="component" value="Chromosome 7"/>
</dbReference>
<name>A0A899FYJ1_9ASCO</name>
<keyword evidence="6" id="KW-0808">Transferase</keyword>
<organism evidence="12 13">
    <name type="scientific">Pneumocystis wakefieldiae</name>
    <dbReference type="NCBI Taxonomy" id="38082"/>
    <lineage>
        <taxon>Eukaryota</taxon>
        <taxon>Fungi</taxon>
        <taxon>Dikarya</taxon>
        <taxon>Ascomycota</taxon>
        <taxon>Taphrinomycotina</taxon>
        <taxon>Pneumocystomycetes</taxon>
        <taxon>Pneumocystaceae</taxon>
        <taxon>Pneumocystis</taxon>
    </lineage>
</organism>
<feature type="region of interest" description="Disordered" evidence="9">
    <location>
        <begin position="256"/>
        <end position="275"/>
    </location>
</feature>
<keyword evidence="7" id="KW-0949">S-adenosyl-L-methionine</keyword>
<dbReference type="CDD" id="cd02440">
    <property type="entry name" value="AdoMet_MTases"/>
    <property type="match status" value="1"/>
</dbReference>
<dbReference type="InterPro" id="IPR013216">
    <property type="entry name" value="Methyltransf_11"/>
</dbReference>
<keyword evidence="13" id="KW-1185">Reference proteome</keyword>
<feature type="domain" description="Methyltransferase type 11" evidence="10">
    <location>
        <begin position="54"/>
        <end position="127"/>
    </location>
</feature>
<proteinExistence type="inferred from homology"/>
<dbReference type="Pfam" id="PF08241">
    <property type="entry name" value="Methyltransf_11"/>
    <property type="match status" value="1"/>
</dbReference>
<dbReference type="InterPro" id="IPR039769">
    <property type="entry name" value="Bud23-like"/>
</dbReference>
<evidence type="ECO:0000256" key="4">
    <source>
        <dbReference type="ARBA" id="ARBA00022490"/>
    </source>
</evidence>
<keyword evidence="8" id="KW-0539">Nucleus</keyword>
<protein>
    <recommendedName>
        <fullName evidence="14">18S rRNA (guanine(1575)-N(7))-methyltransferase Bud23 C-terminal domain-containing protein</fullName>
    </recommendedName>
</protein>
<evidence type="ECO:0000259" key="11">
    <source>
        <dbReference type="Pfam" id="PF12589"/>
    </source>
</evidence>
<evidence type="ECO:0000256" key="3">
    <source>
        <dbReference type="ARBA" id="ARBA00005547"/>
    </source>
</evidence>
<dbReference type="EMBL" id="CP054538">
    <property type="protein sequence ID" value="QSL65566.1"/>
    <property type="molecule type" value="Genomic_DNA"/>
</dbReference>
<feature type="compositionally biased region" description="Basic and acidic residues" evidence="9">
    <location>
        <begin position="256"/>
        <end position="266"/>
    </location>
</feature>
<evidence type="ECO:0000313" key="12">
    <source>
        <dbReference type="EMBL" id="QSL65566.1"/>
    </source>
</evidence>
<dbReference type="SUPFAM" id="SSF53335">
    <property type="entry name" value="S-adenosyl-L-methionine-dependent methyltransferases"/>
    <property type="match status" value="1"/>
</dbReference>
<dbReference type="GO" id="GO:0016435">
    <property type="term" value="F:rRNA (guanine) methyltransferase activity"/>
    <property type="evidence" value="ECO:0007669"/>
    <property type="project" value="InterPro"/>
</dbReference>